<dbReference type="InterPro" id="IPR052975">
    <property type="entry name" value="Repressor-like_regulatory"/>
</dbReference>
<dbReference type="AlphaFoldDB" id="A0A9D1E685"/>
<dbReference type="SMART" id="SM00966">
    <property type="entry name" value="SpoVT_AbrB"/>
    <property type="match status" value="1"/>
</dbReference>
<proteinExistence type="predicted"/>
<evidence type="ECO:0000256" key="1">
    <source>
        <dbReference type="PROSITE-ProRule" id="PRU01076"/>
    </source>
</evidence>
<evidence type="ECO:0000259" key="2">
    <source>
        <dbReference type="PROSITE" id="PS51740"/>
    </source>
</evidence>
<feature type="domain" description="SpoVT-AbrB" evidence="2">
    <location>
        <begin position="10"/>
        <end position="56"/>
    </location>
</feature>
<accession>A0A9D1E685</accession>
<reference evidence="3" key="2">
    <citation type="journal article" date="2021" name="PeerJ">
        <title>Extensive microbial diversity within the chicken gut microbiome revealed by metagenomics and culture.</title>
        <authorList>
            <person name="Gilroy R."/>
            <person name="Ravi A."/>
            <person name="Getino M."/>
            <person name="Pursley I."/>
            <person name="Horton D.L."/>
            <person name="Alikhan N.F."/>
            <person name="Baker D."/>
            <person name="Gharbi K."/>
            <person name="Hall N."/>
            <person name="Watson M."/>
            <person name="Adriaenssens E.M."/>
            <person name="Foster-Nyarko E."/>
            <person name="Jarju S."/>
            <person name="Secka A."/>
            <person name="Antonio M."/>
            <person name="Oren A."/>
            <person name="Chaudhuri R.R."/>
            <person name="La Ragione R."/>
            <person name="Hildebrand F."/>
            <person name="Pallen M.J."/>
        </authorList>
    </citation>
    <scope>NUCLEOTIDE SEQUENCE</scope>
    <source>
        <strain evidence="3">ChiW16-3235</strain>
    </source>
</reference>
<dbReference type="PANTHER" id="PTHR34860">
    <property type="entry name" value="REPRESSOR-LIKE PROTEIN SSO7C3"/>
    <property type="match status" value="1"/>
</dbReference>
<gene>
    <name evidence="3" type="ORF">IAB94_02495</name>
</gene>
<sequence length="75" mass="8536">MDKFPEGKYLATVKIGPKGQIVIPKEVRDMFDLKSGDSLVLMADKSQGIALQPFSYLRTFWDAVNQIKDMDDKKK</sequence>
<dbReference type="Pfam" id="PF04014">
    <property type="entry name" value="MazE_antitoxin"/>
    <property type="match status" value="1"/>
</dbReference>
<dbReference type="GO" id="GO:0003677">
    <property type="term" value="F:DNA binding"/>
    <property type="evidence" value="ECO:0007669"/>
    <property type="project" value="UniProtKB-UniRule"/>
</dbReference>
<keyword evidence="1 3" id="KW-0238">DNA-binding</keyword>
<dbReference type="Proteomes" id="UP000823913">
    <property type="component" value="Unassembled WGS sequence"/>
</dbReference>
<dbReference type="Gene3D" id="2.10.260.10">
    <property type="match status" value="1"/>
</dbReference>
<dbReference type="InterPro" id="IPR037914">
    <property type="entry name" value="SpoVT-AbrB_sf"/>
</dbReference>
<evidence type="ECO:0000313" key="4">
    <source>
        <dbReference type="Proteomes" id="UP000823913"/>
    </source>
</evidence>
<name>A0A9D1E685_9FIRM</name>
<dbReference type="EMBL" id="DVHK01000059">
    <property type="protein sequence ID" value="HIR66902.1"/>
    <property type="molecule type" value="Genomic_DNA"/>
</dbReference>
<dbReference type="PANTHER" id="PTHR34860:SF6">
    <property type="entry name" value="REPRESSOR-LIKE PROTEIN SSO7C3"/>
    <property type="match status" value="1"/>
</dbReference>
<protein>
    <submittedName>
        <fullName evidence="3">AbrB/MazE/SpoVT family DNA-binding domain-containing protein</fullName>
    </submittedName>
</protein>
<comment type="caution">
    <text evidence="3">The sequence shown here is derived from an EMBL/GenBank/DDBJ whole genome shotgun (WGS) entry which is preliminary data.</text>
</comment>
<reference evidence="3" key="1">
    <citation type="submission" date="2020-10" db="EMBL/GenBank/DDBJ databases">
        <authorList>
            <person name="Gilroy R."/>
        </authorList>
    </citation>
    <scope>NUCLEOTIDE SEQUENCE</scope>
    <source>
        <strain evidence="3">ChiW16-3235</strain>
    </source>
</reference>
<dbReference type="InterPro" id="IPR007159">
    <property type="entry name" value="SpoVT-AbrB_dom"/>
</dbReference>
<dbReference type="NCBIfam" id="TIGR01439">
    <property type="entry name" value="lp_hng_hel_AbrB"/>
    <property type="match status" value="1"/>
</dbReference>
<dbReference type="SUPFAM" id="SSF89447">
    <property type="entry name" value="AbrB/MazE/MraZ-like"/>
    <property type="match status" value="1"/>
</dbReference>
<organism evidence="3 4">
    <name type="scientific">Candidatus Coproplasma avicola</name>
    <dbReference type="NCBI Taxonomy" id="2840744"/>
    <lineage>
        <taxon>Bacteria</taxon>
        <taxon>Bacillati</taxon>
        <taxon>Bacillota</taxon>
        <taxon>Clostridia</taxon>
        <taxon>Eubacteriales</taxon>
        <taxon>Candidatus Coproplasma</taxon>
    </lineage>
</organism>
<dbReference type="PROSITE" id="PS51740">
    <property type="entry name" value="SPOVT_ABRB"/>
    <property type="match status" value="1"/>
</dbReference>
<evidence type="ECO:0000313" key="3">
    <source>
        <dbReference type="EMBL" id="HIR66902.1"/>
    </source>
</evidence>